<dbReference type="PANTHER" id="PTHR10628:SF30">
    <property type="entry name" value="EXO-ALPHA-SIALIDASE"/>
    <property type="match status" value="1"/>
</dbReference>
<evidence type="ECO:0000313" key="4">
    <source>
        <dbReference type="Proteomes" id="UP001189429"/>
    </source>
</evidence>
<feature type="region of interest" description="Disordered" evidence="1">
    <location>
        <begin position="1"/>
        <end position="42"/>
    </location>
</feature>
<comment type="caution">
    <text evidence="3">The sequence shown here is derived from an EMBL/GenBank/DDBJ whole genome shotgun (WGS) entry which is preliminary data.</text>
</comment>
<dbReference type="SUPFAM" id="SSF50939">
    <property type="entry name" value="Sialidases"/>
    <property type="match status" value="1"/>
</dbReference>
<feature type="transmembrane region" description="Helical" evidence="2">
    <location>
        <begin position="48"/>
        <end position="69"/>
    </location>
</feature>
<keyword evidence="4" id="KW-1185">Reference proteome</keyword>
<dbReference type="PANTHER" id="PTHR10628">
    <property type="entry name" value="SIALIDASE"/>
    <property type="match status" value="1"/>
</dbReference>
<keyword evidence="2" id="KW-1133">Transmembrane helix</keyword>
<name>A0ABN9X4E2_9DINO</name>
<feature type="transmembrane region" description="Helical" evidence="2">
    <location>
        <begin position="75"/>
        <end position="101"/>
    </location>
</feature>
<keyword evidence="2" id="KW-0812">Transmembrane</keyword>
<dbReference type="EMBL" id="CAUYUJ010019627">
    <property type="protein sequence ID" value="CAK0892553.1"/>
    <property type="molecule type" value="Genomic_DNA"/>
</dbReference>
<evidence type="ECO:0000313" key="3">
    <source>
        <dbReference type="EMBL" id="CAK0892553.1"/>
    </source>
</evidence>
<evidence type="ECO:0000256" key="2">
    <source>
        <dbReference type="SAM" id="Phobius"/>
    </source>
</evidence>
<gene>
    <name evidence="3" type="ORF">PCOR1329_LOCUS72178</name>
</gene>
<evidence type="ECO:0000256" key="1">
    <source>
        <dbReference type="SAM" id="MobiDB-lite"/>
    </source>
</evidence>
<accession>A0ABN9X4E2</accession>
<keyword evidence="2" id="KW-0472">Membrane</keyword>
<feature type="transmembrane region" description="Helical" evidence="2">
    <location>
        <begin position="113"/>
        <end position="131"/>
    </location>
</feature>
<organism evidence="3 4">
    <name type="scientific">Prorocentrum cordatum</name>
    <dbReference type="NCBI Taxonomy" id="2364126"/>
    <lineage>
        <taxon>Eukaryota</taxon>
        <taxon>Sar</taxon>
        <taxon>Alveolata</taxon>
        <taxon>Dinophyceae</taxon>
        <taxon>Prorocentrales</taxon>
        <taxon>Prorocentraceae</taxon>
        <taxon>Prorocentrum</taxon>
    </lineage>
</organism>
<reference evidence="3" key="1">
    <citation type="submission" date="2023-10" db="EMBL/GenBank/DDBJ databases">
        <authorList>
            <person name="Chen Y."/>
            <person name="Shah S."/>
            <person name="Dougan E. K."/>
            <person name="Thang M."/>
            <person name="Chan C."/>
        </authorList>
    </citation>
    <scope>NUCLEOTIDE SEQUENCE [LARGE SCALE GENOMIC DNA]</scope>
</reference>
<dbReference type="Gene3D" id="2.120.10.10">
    <property type="match status" value="1"/>
</dbReference>
<dbReference type="InterPro" id="IPR036278">
    <property type="entry name" value="Sialidase_sf"/>
</dbReference>
<dbReference type="InterPro" id="IPR026856">
    <property type="entry name" value="Sialidase_fam"/>
</dbReference>
<protein>
    <submittedName>
        <fullName evidence="3">Uncharacterized protein</fullName>
    </submittedName>
</protein>
<proteinExistence type="predicted"/>
<dbReference type="CDD" id="cd15482">
    <property type="entry name" value="Sialidase_non-viral"/>
    <property type="match status" value="1"/>
</dbReference>
<sequence>MGGQPGKVDADDKIPATQGAGQADEAAGSPKRRAGGPRAAGRPVRTGALLAAALVAAGGAGTTVCLIFFAQMNSLALFLSFLFLALGSASLLLAACASTLWARRRRASAAPCALLALGLLGFMAATAVQLGRGGPDAPAPRLVGDAERLFGDGVDVGDDSYSEFRIPALVATDARLVAFAEGRRGVTGVHGDFAETELVFRTRPTAAAGAVPEPWSPVESLATLLRNSSFCNGTESECLPADCQRHMSNPAPAVISSQRGDLLMVFNCENTGTYAVRLQVAQAPGVPAVSLAGPLQTVLTAPPRGASWAGVGPPASLFLAEEGVVLVPLYYAWTRKPELFDGLDSFGMTLSYDLDSGEWSTPCEEYGGSKGQVNEHQYFSYGGEVWAFARTINYNPWNPRRTLLRRGSAGSSDNCFEVVAQPRFFEQLQGCEGSVLTVGENGSERVFYTGVDGSVLYRSKLQLFEAQTGGGAGQPAIAGWTPLATLHGGGAAYSGMAVVDGGLLGVLYERSDEAALSFHPTDIVLHRVNISAATGRRLAPSRLRNGRGAQ</sequence>
<dbReference type="Proteomes" id="UP001189429">
    <property type="component" value="Unassembled WGS sequence"/>
</dbReference>